<evidence type="ECO:0000256" key="6">
    <source>
        <dbReference type="ARBA" id="ARBA00023002"/>
    </source>
</evidence>
<dbReference type="AlphaFoldDB" id="A0AAV1JMY5"/>
<comment type="similarity">
    <text evidence="3 10">Belongs to the cytochrome P450 family.</text>
</comment>
<name>A0AAV1JMY5_9NEOP</name>
<dbReference type="InterPro" id="IPR001128">
    <property type="entry name" value="Cyt_P450"/>
</dbReference>
<keyword evidence="12" id="KW-1185">Reference proteome</keyword>
<keyword evidence="6 10" id="KW-0560">Oxidoreductase</keyword>
<evidence type="ECO:0000256" key="8">
    <source>
        <dbReference type="ARBA" id="ARBA00023033"/>
    </source>
</evidence>
<evidence type="ECO:0000313" key="11">
    <source>
        <dbReference type="EMBL" id="CAK1549433.1"/>
    </source>
</evidence>
<dbReference type="InterPro" id="IPR017972">
    <property type="entry name" value="Cyt_P450_CS"/>
</dbReference>
<dbReference type="Pfam" id="PF00067">
    <property type="entry name" value="p450"/>
    <property type="match status" value="1"/>
</dbReference>
<comment type="function">
    <text evidence="2">May be involved in the metabolism of insect hormones and in the breakdown of synthetic insecticides.</text>
</comment>
<keyword evidence="5 9" id="KW-0479">Metal-binding</keyword>
<dbReference type="InterPro" id="IPR002401">
    <property type="entry name" value="Cyt_P450_E_grp-I"/>
</dbReference>
<reference evidence="11 12" key="1">
    <citation type="submission" date="2023-11" db="EMBL/GenBank/DDBJ databases">
        <authorList>
            <person name="Okamura Y."/>
        </authorList>
    </citation>
    <scope>NUCLEOTIDE SEQUENCE [LARGE SCALE GENOMIC DNA]</scope>
</reference>
<dbReference type="GO" id="GO:0004497">
    <property type="term" value="F:monooxygenase activity"/>
    <property type="evidence" value="ECO:0007669"/>
    <property type="project" value="UniProtKB-KW"/>
</dbReference>
<dbReference type="GO" id="GO:0005506">
    <property type="term" value="F:iron ion binding"/>
    <property type="evidence" value="ECO:0007669"/>
    <property type="project" value="InterPro"/>
</dbReference>
<dbReference type="EMBL" id="CAVLEF010000011">
    <property type="protein sequence ID" value="CAK1549433.1"/>
    <property type="molecule type" value="Genomic_DNA"/>
</dbReference>
<dbReference type="Gene3D" id="1.10.630.10">
    <property type="entry name" value="Cytochrome P450"/>
    <property type="match status" value="1"/>
</dbReference>
<evidence type="ECO:0000256" key="2">
    <source>
        <dbReference type="ARBA" id="ARBA00003690"/>
    </source>
</evidence>
<comment type="caution">
    <text evidence="11">The sequence shown here is derived from an EMBL/GenBank/DDBJ whole genome shotgun (WGS) entry which is preliminary data.</text>
</comment>
<dbReference type="GO" id="GO:0016705">
    <property type="term" value="F:oxidoreductase activity, acting on paired donors, with incorporation or reduction of molecular oxygen"/>
    <property type="evidence" value="ECO:0007669"/>
    <property type="project" value="InterPro"/>
</dbReference>
<dbReference type="PANTHER" id="PTHR24291">
    <property type="entry name" value="CYTOCHROME P450 FAMILY 4"/>
    <property type="match status" value="1"/>
</dbReference>
<evidence type="ECO:0000256" key="3">
    <source>
        <dbReference type="ARBA" id="ARBA00010617"/>
    </source>
</evidence>
<gene>
    <name evidence="11" type="ORF">LNINA_LOCUS8726</name>
</gene>
<protein>
    <recommendedName>
        <fullName evidence="13">Cytochrome P450</fullName>
    </recommendedName>
</protein>
<evidence type="ECO:0000256" key="1">
    <source>
        <dbReference type="ARBA" id="ARBA00001971"/>
    </source>
</evidence>
<evidence type="ECO:0000256" key="7">
    <source>
        <dbReference type="ARBA" id="ARBA00023004"/>
    </source>
</evidence>
<keyword evidence="8 10" id="KW-0503">Monooxygenase</keyword>
<evidence type="ECO:0000256" key="5">
    <source>
        <dbReference type="ARBA" id="ARBA00022723"/>
    </source>
</evidence>
<dbReference type="CDD" id="cd20628">
    <property type="entry name" value="CYP4"/>
    <property type="match status" value="1"/>
</dbReference>
<dbReference type="PANTHER" id="PTHR24291:SF105">
    <property type="entry name" value="CYTOCHROME P450 4P1-RELATED"/>
    <property type="match status" value="1"/>
</dbReference>
<sequence>MLFTVVLCITLIFCAVIYFRFNYKARLIAKIPGPTRLPLLGNCLEFVLPVDELFVLSRSLYYKYGPVIGIIAFNLSFVNIYDPEDLEVILSNPKFNDKREPYTFLKPWLCEGLLVSNGLKWHKRRKMLTQAFHFNILKKYARTFTEHAEAFLGMVQAEVGEKTDLMALITSTTLQIMCETTMGTSMNEGIEAVTNKYFNAIHEIGETVVQRLCKVWMFFDWSFNLCKEARDQKRVLDDLHKLTTRIIQERKTYVENNPLETMLDSSEKSNKKGRLAMLDLLLQNEKDGNIDIDGIREEVDTFLFEGHDTTAMAICFMIMQIANDTVVQEKIYDELYNIFGDSKRSPTVDDLAEMKYLECCIKESLRLYPSVPMISRYISEEIQLGKGYRIPKDTMCNIHIYDVHRRSDLFPEPDKFIPERFLPENSINRHPYAYIPFSAGPRNCIGQKFAMLEMKTLVSSLIRRFHVDAITKPSEIRYKCDLVLRATHPIFVRFRNRQ</sequence>
<keyword evidence="4 9" id="KW-0349">Heme</keyword>
<dbReference type="InterPro" id="IPR050196">
    <property type="entry name" value="Cytochrome_P450_Monoox"/>
</dbReference>
<keyword evidence="7 9" id="KW-0408">Iron</keyword>
<dbReference type="SUPFAM" id="SSF48264">
    <property type="entry name" value="Cytochrome P450"/>
    <property type="match status" value="1"/>
</dbReference>
<evidence type="ECO:0000256" key="10">
    <source>
        <dbReference type="RuleBase" id="RU000461"/>
    </source>
</evidence>
<comment type="cofactor">
    <cofactor evidence="1 9">
        <name>heme</name>
        <dbReference type="ChEBI" id="CHEBI:30413"/>
    </cofactor>
</comment>
<evidence type="ECO:0008006" key="13">
    <source>
        <dbReference type="Google" id="ProtNLM"/>
    </source>
</evidence>
<dbReference type="Proteomes" id="UP001497472">
    <property type="component" value="Unassembled WGS sequence"/>
</dbReference>
<evidence type="ECO:0000313" key="12">
    <source>
        <dbReference type="Proteomes" id="UP001497472"/>
    </source>
</evidence>
<dbReference type="InterPro" id="IPR036396">
    <property type="entry name" value="Cyt_P450_sf"/>
</dbReference>
<dbReference type="PRINTS" id="PR00385">
    <property type="entry name" value="P450"/>
</dbReference>
<organism evidence="11 12">
    <name type="scientific">Leptosia nina</name>
    <dbReference type="NCBI Taxonomy" id="320188"/>
    <lineage>
        <taxon>Eukaryota</taxon>
        <taxon>Metazoa</taxon>
        <taxon>Ecdysozoa</taxon>
        <taxon>Arthropoda</taxon>
        <taxon>Hexapoda</taxon>
        <taxon>Insecta</taxon>
        <taxon>Pterygota</taxon>
        <taxon>Neoptera</taxon>
        <taxon>Endopterygota</taxon>
        <taxon>Lepidoptera</taxon>
        <taxon>Glossata</taxon>
        <taxon>Ditrysia</taxon>
        <taxon>Papilionoidea</taxon>
        <taxon>Pieridae</taxon>
        <taxon>Pierinae</taxon>
        <taxon>Leptosia</taxon>
    </lineage>
</organism>
<evidence type="ECO:0000256" key="4">
    <source>
        <dbReference type="ARBA" id="ARBA00022617"/>
    </source>
</evidence>
<evidence type="ECO:0000256" key="9">
    <source>
        <dbReference type="PIRSR" id="PIRSR602401-1"/>
    </source>
</evidence>
<accession>A0AAV1JMY5</accession>
<dbReference type="GO" id="GO:0020037">
    <property type="term" value="F:heme binding"/>
    <property type="evidence" value="ECO:0007669"/>
    <property type="project" value="InterPro"/>
</dbReference>
<dbReference type="PROSITE" id="PS00086">
    <property type="entry name" value="CYTOCHROME_P450"/>
    <property type="match status" value="1"/>
</dbReference>
<dbReference type="PRINTS" id="PR00463">
    <property type="entry name" value="EP450I"/>
</dbReference>
<proteinExistence type="inferred from homology"/>
<feature type="binding site" description="axial binding residue" evidence="9">
    <location>
        <position position="444"/>
    </location>
    <ligand>
        <name>heme</name>
        <dbReference type="ChEBI" id="CHEBI:30413"/>
    </ligand>
    <ligandPart>
        <name>Fe</name>
        <dbReference type="ChEBI" id="CHEBI:18248"/>
    </ligandPart>
</feature>